<dbReference type="AlphaFoldDB" id="A0A9W6NDL0"/>
<proteinExistence type="predicted"/>
<evidence type="ECO:0000313" key="2">
    <source>
        <dbReference type="Proteomes" id="UP001143330"/>
    </source>
</evidence>
<dbReference type="Proteomes" id="UP001143330">
    <property type="component" value="Unassembled WGS sequence"/>
</dbReference>
<evidence type="ECO:0000313" key="1">
    <source>
        <dbReference type="EMBL" id="GLK86757.1"/>
    </source>
</evidence>
<keyword evidence="2" id="KW-1185">Reference proteome</keyword>
<gene>
    <name evidence="1" type="ORF">GCM10017653_48270</name>
</gene>
<reference evidence="1" key="2">
    <citation type="submission" date="2023-01" db="EMBL/GenBank/DDBJ databases">
        <authorList>
            <person name="Sun Q."/>
            <person name="Evtushenko L."/>
        </authorList>
    </citation>
    <scope>NUCLEOTIDE SEQUENCE</scope>
    <source>
        <strain evidence="1">VKM B-2789</strain>
    </source>
</reference>
<accession>A0A9W6NDL0</accession>
<comment type="caution">
    <text evidence="1">The sequence shown here is derived from an EMBL/GenBank/DDBJ whole genome shotgun (WGS) entry which is preliminary data.</text>
</comment>
<protein>
    <submittedName>
        <fullName evidence="1">Uncharacterized protein</fullName>
    </submittedName>
</protein>
<name>A0A9W6NDL0_9HYPH</name>
<reference evidence="1" key="1">
    <citation type="journal article" date="2014" name="Int. J. Syst. Evol. Microbiol.">
        <title>Complete genome sequence of Corynebacterium casei LMG S-19264T (=DSM 44701T), isolated from a smear-ripened cheese.</title>
        <authorList>
            <consortium name="US DOE Joint Genome Institute (JGI-PGF)"/>
            <person name="Walter F."/>
            <person name="Albersmeier A."/>
            <person name="Kalinowski J."/>
            <person name="Ruckert C."/>
        </authorList>
    </citation>
    <scope>NUCLEOTIDE SEQUENCE</scope>
    <source>
        <strain evidence="1">VKM B-2789</strain>
    </source>
</reference>
<sequence>MADLQRAELEAMRMRGIEGEKQQRQGEQGESEALGGVAEAVEKGGHVQFPWNGAGRRPSE</sequence>
<organism evidence="1 2">
    <name type="scientific">Ancylobacter defluvii</name>
    <dbReference type="NCBI Taxonomy" id="1282440"/>
    <lineage>
        <taxon>Bacteria</taxon>
        <taxon>Pseudomonadati</taxon>
        <taxon>Pseudomonadota</taxon>
        <taxon>Alphaproteobacteria</taxon>
        <taxon>Hyphomicrobiales</taxon>
        <taxon>Xanthobacteraceae</taxon>
        <taxon>Ancylobacter</taxon>
    </lineage>
</organism>
<dbReference type="EMBL" id="BSFM01000021">
    <property type="protein sequence ID" value="GLK86757.1"/>
    <property type="molecule type" value="Genomic_DNA"/>
</dbReference>